<dbReference type="Pfam" id="PF08538">
    <property type="entry name" value="DUF1749"/>
    <property type="match status" value="1"/>
</dbReference>
<dbReference type="InterPro" id="IPR013744">
    <property type="entry name" value="SidJ"/>
</dbReference>
<protein>
    <recommendedName>
        <fullName evidence="3">Serine aminopeptidase S33 domain-containing protein</fullName>
    </recommendedName>
</protein>
<dbReference type="SUPFAM" id="SSF53474">
    <property type="entry name" value="alpha/beta-Hydrolases"/>
    <property type="match status" value="1"/>
</dbReference>
<dbReference type="PANTHER" id="PTHR31591:SF1">
    <property type="entry name" value="UPF0613 PROTEIN PB24D3.06C"/>
    <property type="match status" value="1"/>
</dbReference>
<sequence>MAEKLLSKGIAYFPFNNRGAHLIKRLEKINEKGQIEKQNYGTAYEQIKDCIIDIDSALDFLKTQGYREFYLLGYSTGANKICVYNYYQPDNPISKFILAGGGDDTGLFYQQVKNKTRFCKFLSQAKTMIKQGKGQKFIPKYILDYPMSYQAYFDTANPDGDYNVFPFYEALNKTKLSSKKLFREYLSLKKPTLVVYGQNDEYCYGRVEEAVNILKKQTALQDNYSYQIIPGADHGFSQHNQELASLVSDWLIE</sequence>
<accession>A0A1F7KGN2</accession>
<dbReference type="Gene3D" id="3.40.50.1820">
    <property type="entry name" value="alpha/beta hydrolase"/>
    <property type="match status" value="1"/>
</dbReference>
<dbReference type="Proteomes" id="UP000178450">
    <property type="component" value="Unassembled WGS sequence"/>
</dbReference>
<comment type="caution">
    <text evidence="1">The sequence shown here is derived from an EMBL/GenBank/DDBJ whole genome shotgun (WGS) entry which is preliminary data.</text>
</comment>
<gene>
    <name evidence="1" type="ORF">A2209_03090</name>
</gene>
<dbReference type="EMBL" id="MGBG01000002">
    <property type="protein sequence ID" value="OGK67015.1"/>
    <property type="molecule type" value="Genomic_DNA"/>
</dbReference>
<evidence type="ECO:0000313" key="1">
    <source>
        <dbReference type="EMBL" id="OGK67015.1"/>
    </source>
</evidence>
<evidence type="ECO:0008006" key="3">
    <source>
        <dbReference type="Google" id="ProtNLM"/>
    </source>
</evidence>
<dbReference type="InterPro" id="IPR029058">
    <property type="entry name" value="AB_hydrolase_fold"/>
</dbReference>
<name>A0A1F7KGN2_9BACT</name>
<reference evidence="1 2" key="1">
    <citation type="journal article" date="2016" name="Nat. Commun.">
        <title>Thousands of microbial genomes shed light on interconnected biogeochemical processes in an aquifer system.</title>
        <authorList>
            <person name="Anantharaman K."/>
            <person name="Brown C.T."/>
            <person name="Hug L.A."/>
            <person name="Sharon I."/>
            <person name="Castelle C.J."/>
            <person name="Probst A.J."/>
            <person name="Thomas B.C."/>
            <person name="Singh A."/>
            <person name="Wilkins M.J."/>
            <person name="Karaoz U."/>
            <person name="Brodie E.L."/>
            <person name="Williams K.H."/>
            <person name="Hubbard S.S."/>
            <person name="Banfield J.F."/>
        </authorList>
    </citation>
    <scope>NUCLEOTIDE SEQUENCE [LARGE SCALE GENOMIC DNA]</scope>
</reference>
<dbReference type="AlphaFoldDB" id="A0A1F7KGN2"/>
<organism evidence="1 2">
    <name type="scientific">Candidatus Roizmanbacteria bacterium RIFOXYA1_FULL_41_12</name>
    <dbReference type="NCBI Taxonomy" id="1802082"/>
    <lineage>
        <taxon>Bacteria</taxon>
        <taxon>Candidatus Roizmaniibacteriota</taxon>
    </lineage>
</organism>
<proteinExistence type="predicted"/>
<evidence type="ECO:0000313" key="2">
    <source>
        <dbReference type="Proteomes" id="UP000178450"/>
    </source>
</evidence>
<dbReference type="PANTHER" id="PTHR31591">
    <property type="entry name" value="UPF0613 PROTEIN PB24D3.06C"/>
    <property type="match status" value="1"/>
</dbReference>